<dbReference type="SMART" id="SM00530">
    <property type="entry name" value="HTH_XRE"/>
    <property type="match status" value="1"/>
</dbReference>
<dbReference type="OrthoDB" id="5177725at2"/>
<dbReference type="InterPro" id="IPR010982">
    <property type="entry name" value="Lambda_DNA-bd_dom_sf"/>
</dbReference>
<dbReference type="Proteomes" id="UP000181951">
    <property type="component" value="Unassembled WGS sequence"/>
</dbReference>
<evidence type="ECO:0000313" key="3">
    <source>
        <dbReference type="Proteomes" id="UP000181951"/>
    </source>
</evidence>
<dbReference type="CDD" id="cd00093">
    <property type="entry name" value="HTH_XRE"/>
    <property type="match status" value="1"/>
</dbReference>
<organism evidence="2 3">
    <name type="scientific">Actinacidiphila rubida</name>
    <dbReference type="NCBI Taxonomy" id="310780"/>
    <lineage>
        <taxon>Bacteria</taxon>
        <taxon>Bacillati</taxon>
        <taxon>Actinomycetota</taxon>
        <taxon>Actinomycetes</taxon>
        <taxon>Kitasatosporales</taxon>
        <taxon>Streptomycetaceae</taxon>
        <taxon>Actinacidiphila</taxon>
    </lineage>
</organism>
<protein>
    <submittedName>
        <fullName evidence="2">Helix-turn-helix domain-containing protein</fullName>
    </submittedName>
</protein>
<gene>
    <name evidence="2" type="ORF">SAMN05216267_1023129</name>
</gene>
<dbReference type="Pfam" id="PF19054">
    <property type="entry name" value="DUF5753"/>
    <property type="match status" value="1"/>
</dbReference>
<dbReference type="Gene3D" id="1.10.260.40">
    <property type="entry name" value="lambda repressor-like DNA-binding domains"/>
    <property type="match status" value="1"/>
</dbReference>
<dbReference type="STRING" id="310780.SAMN05216267_1023129"/>
<dbReference type="RefSeq" id="WP_075017455.1">
    <property type="nucleotide sequence ID" value="NZ_FODD01000023.1"/>
</dbReference>
<dbReference type="GO" id="GO:0003677">
    <property type="term" value="F:DNA binding"/>
    <property type="evidence" value="ECO:0007669"/>
    <property type="project" value="InterPro"/>
</dbReference>
<dbReference type="InterPro" id="IPR043917">
    <property type="entry name" value="DUF5753"/>
</dbReference>
<dbReference type="EMBL" id="FODD01000023">
    <property type="protein sequence ID" value="SEO33699.1"/>
    <property type="molecule type" value="Genomic_DNA"/>
</dbReference>
<evidence type="ECO:0000259" key="1">
    <source>
        <dbReference type="PROSITE" id="PS50943"/>
    </source>
</evidence>
<keyword evidence="3" id="KW-1185">Reference proteome</keyword>
<dbReference type="InterPro" id="IPR001387">
    <property type="entry name" value="Cro/C1-type_HTH"/>
</dbReference>
<dbReference type="AlphaFoldDB" id="A0A1H8NVN7"/>
<sequence length="285" mass="31365">MERVPAVRRRRLGEELRRLRDSAALTSGEAARRAGWHQSKVSRIETGASTVTVGDVGVLLDVYDVRDRRVRDLLTMLAGRAHRRGWWHEFRDLLPEQYRDFITLETGAGRILSMENSVVPGLLQTPAYGRALTSSVMPGLTAEEVAALVEVRTARQAVLRQDPPLEFLAVLDEAVLRRDVGGPQVMDGQLAHLEAAAGLPHVRLQVVPFTAGGHTGVTNSFVIFVFPQMPELDVVVVDHLTGSLHVDRTEDVAAYTAAFTGLRARALPCEESVALIARIRAGWTR</sequence>
<dbReference type="PROSITE" id="PS50943">
    <property type="entry name" value="HTH_CROC1"/>
    <property type="match status" value="1"/>
</dbReference>
<name>A0A1H8NVN7_9ACTN</name>
<reference evidence="2 3" key="1">
    <citation type="submission" date="2016-10" db="EMBL/GenBank/DDBJ databases">
        <authorList>
            <person name="de Groot N.N."/>
        </authorList>
    </citation>
    <scope>NUCLEOTIDE SEQUENCE [LARGE SCALE GENOMIC DNA]</scope>
    <source>
        <strain evidence="2 3">CGMCC 4.2026</strain>
    </source>
</reference>
<feature type="domain" description="HTH cro/C1-type" evidence="1">
    <location>
        <begin position="16"/>
        <end position="70"/>
    </location>
</feature>
<dbReference type="SUPFAM" id="SSF47413">
    <property type="entry name" value="lambda repressor-like DNA-binding domains"/>
    <property type="match status" value="1"/>
</dbReference>
<accession>A0A1H8NVN7</accession>
<dbReference type="Pfam" id="PF13560">
    <property type="entry name" value="HTH_31"/>
    <property type="match status" value="1"/>
</dbReference>
<proteinExistence type="predicted"/>
<evidence type="ECO:0000313" key="2">
    <source>
        <dbReference type="EMBL" id="SEO33699.1"/>
    </source>
</evidence>